<dbReference type="SUPFAM" id="SSF49265">
    <property type="entry name" value="Fibronectin type III"/>
    <property type="match status" value="6"/>
</dbReference>
<feature type="domain" description="Fibronectin type-III" evidence="3">
    <location>
        <begin position="1008"/>
        <end position="1051"/>
    </location>
</feature>
<feature type="domain" description="Fibronectin type-III" evidence="3">
    <location>
        <begin position="201"/>
        <end position="302"/>
    </location>
</feature>
<name>A0ABM1E234_PRICU</name>
<dbReference type="CDD" id="cd00063">
    <property type="entry name" value="FN3"/>
    <property type="match status" value="10"/>
</dbReference>
<keyword evidence="4" id="KW-1185">Reference proteome</keyword>
<sequence length="1051" mass="114931">MTKSKRSVNVSWAPGHDGNSPIESYLVQSRHVSTQGPALDWKVEEPSVPADQPWLLVGNLKAATSYQFRVAARNGVGEGRFSDPSSIITLPQEPPGLPPVGVSASASSQTAIMVQWQQPPSEEWNGVLLGYIIRYRLAGYANSVPWQQVNITNKAQRNYRLRDLIVWQDYELQMAAYNNIGIGVYSNSITERTLEGVPTEQPSRVTAVAGSSTTVNVTWKAINSQSVNGVALGYKVEAWLRDSSSAPARVISVAPSPYPDAMHEEVVDALSKYTDYTITVLCYTAVGNGPASAPVAVHTMEDVPDQVANFTFLDIHDTRVSVWWSPPVNANGILTGYKLKYQQNDNVATENVLSLEPEVHNQTVTGLVPSTEYLFSIAASTSQGLGAVTTATIKSGVPPELPGPPTGLLVSNVMARLATLSFTPGYDGKTSISLWIVQARDKSSGEWGTIHEESSPEATALSVINLRPYTNYTLRLIASNVIGESAPSDPTQLFLTMQARPATAPSDIAARTVDANSITVHWVPLADDEWNGIPRGYSIQYEATSDDGGPPRPPLHMRAPDAYANSVVLSQLRAFTEYKIAVTSYNDVGSSPSSSTVLSKSKESVPTAGAAYVSATATGAQTIFADWQDVPKAQQNGIILGYKVMYGGSDVAFTLLDVNDTRTVMLTGLRSFVNYSVQVLGYTRMGDGVLSDPVYNQTKEDVPGPPTSVFFPEVSYTTAMVNWDTPDEPNGIITNYKIQYWLEDTDSSSGYPPVELNENEHSYTAHNLQREKYYVFSITAKTRAGWGQSATVRVYTIPNRDKPGAPSKPTISASQILARSVTMSWQPGSDNYSPVRYYTVQMREGDNLAWKTHPESISPDLTFYTITDLTPYTKYSFRLQATNDKGASEWSTPSDTVVTEQDAPDEPPKQLQVLPYTETSVRITWVAPADHSWNGNKEGYLLEHRQYPSVSDFMETKVPNPQASNYTLEHLLGDREYEVRIKAYNRIGQSPPSAPETVYVGEAVPMESPQAVSAEMVNSTSIFATWLPPPEQTRNGDILGYKVTVLMLSST</sequence>
<dbReference type="PANTHER" id="PTHR13817">
    <property type="entry name" value="TITIN"/>
    <property type="match status" value="1"/>
</dbReference>
<protein>
    <submittedName>
        <fullName evidence="5">Protein sidekick-like</fullName>
    </submittedName>
</protein>
<dbReference type="InterPro" id="IPR036116">
    <property type="entry name" value="FN3_sf"/>
</dbReference>
<feature type="domain" description="Fibronectin type-III" evidence="3">
    <location>
        <begin position="705"/>
        <end position="800"/>
    </location>
</feature>
<feature type="domain" description="Fibronectin type-III" evidence="3">
    <location>
        <begin position="504"/>
        <end position="604"/>
    </location>
</feature>
<feature type="domain" description="Fibronectin type-III" evidence="3">
    <location>
        <begin position="306"/>
        <end position="400"/>
    </location>
</feature>
<feature type="compositionally biased region" description="Polar residues" evidence="2">
    <location>
        <begin position="884"/>
        <end position="899"/>
    </location>
</feature>
<feature type="domain" description="Fibronectin type-III" evidence="3">
    <location>
        <begin position="609"/>
        <end position="701"/>
    </location>
</feature>
<keyword evidence="1" id="KW-0677">Repeat</keyword>
<reference evidence="5" key="1">
    <citation type="submission" date="2025-08" db="UniProtKB">
        <authorList>
            <consortium name="RefSeq"/>
        </authorList>
    </citation>
    <scope>IDENTIFICATION</scope>
</reference>
<gene>
    <name evidence="5" type="primary">LOC106808176</name>
</gene>
<feature type="domain" description="Fibronectin type-III" evidence="3">
    <location>
        <begin position="98"/>
        <end position="196"/>
    </location>
</feature>
<dbReference type="PRINTS" id="PR00014">
    <property type="entry name" value="FNTYPEIII"/>
</dbReference>
<dbReference type="InterPro" id="IPR003961">
    <property type="entry name" value="FN3_dom"/>
</dbReference>
<feature type="domain" description="Fibronectin type-III" evidence="3">
    <location>
        <begin position="404"/>
        <end position="499"/>
    </location>
</feature>
<dbReference type="Gene3D" id="2.60.40.10">
    <property type="entry name" value="Immunoglobulins"/>
    <property type="match status" value="11"/>
</dbReference>
<dbReference type="InterPro" id="IPR050964">
    <property type="entry name" value="Striated_Muscle_Regulatory"/>
</dbReference>
<feature type="region of interest" description="Disordered" evidence="2">
    <location>
        <begin position="884"/>
        <end position="908"/>
    </location>
</feature>
<dbReference type="RefSeq" id="XP_014666255.1">
    <property type="nucleotide sequence ID" value="XM_014810769.1"/>
</dbReference>
<dbReference type="InterPro" id="IPR013783">
    <property type="entry name" value="Ig-like_fold"/>
</dbReference>
<evidence type="ECO:0000259" key="3">
    <source>
        <dbReference type="PROSITE" id="PS50853"/>
    </source>
</evidence>
<evidence type="ECO:0000313" key="4">
    <source>
        <dbReference type="Proteomes" id="UP000695022"/>
    </source>
</evidence>
<organism evidence="4 5">
    <name type="scientific">Priapulus caudatus</name>
    <name type="common">Priapulid worm</name>
    <dbReference type="NCBI Taxonomy" id="37621"/>
    <lineage>
        <taxon>Eukaryota</taxon>
        <taxon>Metazoa</taxon>
        <taxon>Ecdysozoa</taxon>
        <taxon>Scalidophora</taxon>
        <taxon>Priapulida</taxon>
        <taxon>Priapulimorpha</taxon>
        <taxon>Priapulimorphida</taxon>
        <taxon>Priapulidae</taxon>
        <taxon>Priapulus</taxon>
    </lineage>
</organism>
<proteinExistence type="predicted"/>
<dbReference type="PROSITE" id="PS50853">
    <property type="entry name" value="FN3"/>
    <property type="match status" value="11"/>
</dbReference>
<dbReference type="Pfam" id="PF00041">
    <property type="entry name" value="fn3"/>
    <property type="match status" value="10"/>
</dbReference>
<feature type="domain" description="Fibronectin type-III" evidence="3">
    <location>
        <begin position="907"/>
        <end position="1003"/>
    </location>
</feature>
<evidence type="ECO:0000313" key="5">
    <source>
        <dbReference type="RefSeq" id="XP_014666255.1"/>
    </source>
</evidence>
<dbReference type="GeneID" id="106808176"/>
<feature type="domain" description="Fibronectin type-III" evidence="3">
    <location>
        <begin position="805"/>
        <end position="902"/>
    </location>
</feature>
<dbReference type="SMART" id="SM00060">
    <property type="entry name" value="FN3"/>
    <property type="match status" value="10"/>
</dbReference>
<evidence type="ECO:0000256" key="1">
    <source>
        <dbReference type="ARBA" id="ARBA00022737"/>
    </source>
</evidence>
<evidence type="ECO:0000256" key="2">
    <source>
        <dbReference type="SAM" id="MobiDB-lite"/>
    </source>
</evidence>
<accession>A0ABM1E234</accession>
<dbReference type="Proteomes" id="UP000695022">
    <property type="component" value="Unplaced"/>
</dbReference>
<dbReference type="PANTHER" id="PTHR13817:SF121">
    <property type="entry name" value="PROTEIN SIDEKICK-LIKE PROTEIN"/>
    <property type="match status" value="1"/>
</dbReference>
<feature type="domain" description="Fibronectin type-III" evidence="3">
    <location>
        <begin position="1"/>
        <end position="92"/>
    </location>
</feature>